<dbReference type="HOGENOM" id="CLU_3134974_0_0_9"/>
<organism evidence="2 3">
    <name type="scientific">Dialister invisus DSM 15470</name>
    <dbReference type="NCBI Taxonomy" id="592028"/>
    <lineage>
        <taxon>Bacteria</taxon>
        <taxon>Bacillati</taxon>
        <taxon>Bacillota</taxon>
        <taxon>Negativicutes</taxon>
        <taxon>Veillonellales</taxon>
        <taxon>Veillonellaceae</taxon>
        <taxon>Dialister</taxon>
    </lineage>
</organism>
<keyword evidence="1" id="KW-0812">Transmembrane</keyword>
<comment type="caution">
    <text evidence="2">The sequence shown here is derived from an EMBL/GenBank/DDBJ whole genome shotgun (WGS) entry which is preliminary data.</text>
</comment>
<keyword evidence="1" id="KW-1133">Transmembrane helix</keyword>
<evidence type="ECO:0000256" key="1">
    <source>
        <dbReference type="SAM" id="Phobius"/>
    </source>
</evidence>
<accession>C9LNP4</accession>
<gene>
    <name evidence="2" type="ORF">GCWU000321_01167</name>
</gene>
<protein>
    <submittedName>
        <fullName evidence="2">Uncharacterized protein</fullName>
    </submittedName>
</protein>
<keyword evidence="1" id="KW-0472">Membrane</keyword>
<feature type="transmembrane region" description="Helical" evidence="1">
    <location>
        <begin position="25"/>
        <end position="48"/>
    </location>
</feature>
<dbReference type="Proteomes" id="UP000004736">
    <property type="component" value="Unassembled WGS sequence"/>
</dbReference>
<evidence type="ECO:0000313" key="3">
    <source>
        <dbReference type="Proteomes" id="UP000004736"/>
    </source>
</evidence>
<keyword evidence="3" id="KW-1185">Reference proteome</keyword>
<dbReference type="AlphaFoldDB" id="C9LNP4"/>
<sequence length="49" mass="5704">MIIGGHGNRCALVSVIRNILKSRKLYCIVYYVNYFDLLICLICCYWQSA</sequence>
<dbReference type="EMBL" id="ACIM02000001">
    <property type="protein sequence ID" value="EEW97180.1"/>
    <property type="molecule type" value="Genomic_DNA"/>
</dbReference>
<evidence type="ECO:0000313" key="2">
    <source>
        <dbReference type="EMBL" id="EEW97180.1"/>
    </source>
</evidence>
<name>C9LNP4_9FIRM</name>
<reference evidence="2" key="1">
    <citation type="submission" date="2009-09" db="EMBL/GenBank/DDBJ databases">
        <authorList>
            <person name="Weinstock G."/>
            <person name="Sodergren E."/>
            <person name="Clifton S."/>
            <person name="Fulton L."/>
            <person name="Fulton B."/>
            <person name="Courtney L."/>
            <person name="Fronick C."/>
            <person name="Harrison M."/>
            <person name="Strong C."/>
            <person name="Farmer C."/>
            <person name="Delahaunty K."/>
            <person name="Markovic C."/>
            <person name="Hall O."/>
            <person name="Minx P."/>
            <person name="Tomlinson C."/>
            <person name="Mitreva M."/>
            <person name="Nelson J."/>
            <person name="Hou S."/>
            <person name="Wollam A."/>
            <person name="Pepin K.H."/>
            <person name="Johnson M."/>
            <person name="Bhonagiri V."/>
            <person name="Nash W.E."/>
            <person name="Warren W."/>
            <person name="Chinwalla A."/>
            <person name="Mardis E.R."/>
            <person name="Wilson R.K."/>
        </authorList>
    </citation>
    <scope>NUCLEOTIDE SEQUENCE [LARGE SCALE GENOMIC DNA]</scope>
    <source>
        <strain evidence="2">DSM 15470</strain>
    </source>
</reference>
<proteinExistence type="predicted"/>